<evidence type="ECO:0000259" key="2">
    <source>
        <dbReference type="Pfam" id="PF10277"/>
    </source>
</evidence>
<gene>
    <name evidence="3" type="ORF">B0J12DRAFT_59806</name>
</gene>
<feature type="domain" description="CWH43-like N-terminal" evidence="2">
    <location>
        <begin position="10"/>
        <end position="218"/>
    </location>
</feature>
<keyword evidence="1" id="KW-1133">Transmembrane helix</keyword>
<keyword evidence="1" id="KW-0812">Transmembrane</keyword>
<dbReference type="InterPro" id="IPR019402">
    <property type="entry name" value="CWH43_N"/>
</dbReference>
<feature type="transmembrane region" description="Helical" evidence="1">
    <location>
        <begin position="167"/>
        <end position="193"/>
    </location>
</feature>
<dbReference type="Proteomes" id="UP000774617">
    <property type="component" value="Unassembled WGS sequence"/>
</dbReference>
<evidence type="ECO:0000313" key="3">
    <source>
        <dbReference type="EMBL" id="KAH7010736.1"/>
    </source>
</evidence>
<accession>A0ABQ8FQ56</accession>
<feature type="transmembrane region" description="Helical" evidence="1">
    <location>
        <begin position="101"/>
        <end position="122"/>
    </location>
</feature>
<feature type="transmembrane region" description="Helical" evidence="1">
    <location>
        <begin position="54"/>
        <end position="81"/>
    </location>
</feature>
<sequence>MAVAFPLHRLWLLPLISGVAWFITLFVLLITWVARGTPKYPGQSNPDIAFISDIAAFMLKPFFLIGATITAFAFIGTVCSVHFARYDHRMYGIDDLRHKKYISILAMISGVVAGLGLILLAVMDTFRFHQEHHILLLVCFSGLGISALSTTIVYYDQTVKPSKFRQLRFYCAFSAFVVFLEVVMGLAFVGLMYTGHMRIAGIFEWILAFLGCFYMLAFTGFVAVPIDEGNTQERAPLLQQSVQFST</sequence>
<proteinExistence type="predicted"/>
<dbReference type="EMBL" id="JAGTJR010000104">
    <property type="protein sequence ID" value="KAH7010736.1"/>
    <property type="molecule type" value="Genomic_DNA"/>
</dbReference>
<evidence type="ECO:0000313" key="4">
    <source>
        <dbReference type="Proteomes" id="UP000774617"/>
    </source>
</evidence>
<keyword evidence="4" id="KW-1185">Reference proteome</keyword>
<reference evidence="3 4" key="1">
    <citation type="journal article" date="2021" name="Nat. Commun.">
        <title>Genetic determinants of endophytism in the Arabidopsis root mycobiome.</title>
        <authorList>
            <person name="Mesny F."/>
            <person name="Miyauchi S."/>
            <person name="Thiergart T."/>
            <person name="Pickel B."/>
            <person name="Atanasova L."/>
            <person name="Karlsson M."/>
            <person name="Huettel B."/>
            <person name="Barry K.W."/>
            <person name="Haridas S."/>
            <person name="Chen C."/>
            <person name="Bauer D."/>
            <person name="Andreopoulos W."/>
            <person name="Pangilinan J."/>
            <person name="LaButti K."/>
            <person name="Riley R."/>
            <person name="Lipzen A."/>
            <person name="Clum A."/>
            <person name="Drula E."/>
            <person name="Henrissat B."/>
            <person name="Kohler A."/>
            <person name="Grigoriev I.V."/>
            <person name="Martin F.M."/>
            <person name="Hacquard S."/>
        </authorList>
    </citation>
    <scope>NUCLEOTIDE SEQUENCE [LARGE SCALE GENOMIC DNA]</scope>
    <source>
        <strain evidence="3 4">MPI-SDFR-AT-0080</strain>
    </source>
</reference>
<organism evidence="3 4">
    <name type="scientific">Macrophomina phaseolina</name>
    <dbReference type="NCBI Taxonomy" id="35725"/>
    <lineage>
        <taxon>Eukaryota</taxon>
        <taxon>Fungi</taxon>
        <taxon>Dikarya</taxon>
        <taxon>Ascomycota</taxon>
        <taxon>Pezizomycotina</taxon>
        <taxon>Dothideomycetes</taxon>
        <taxon>Dothideomycetes incertae sedis</taxon>
        <taxon>Botryosphaeriales</taxon>
        <taxon>Botryosphaeriaceae</taxon>
        <taxon>Macrophomina</taxon>
    </lineage>
</organism>
<name>A0ABQ8FQ56_9PEZI</name>
<protein>
    <submittedName>
        <fullName evidence="3">Frag1/DRAM/Sfk1</fullName>
    </submittedName>
</protein>
<dbReference type="Pfam" id="PF10277">
    <property type="entry name" value="Frag1"/>
    <property type="match status" value="1"/>
</dbReference>
<feature type="transmembrane region" description="Helical" evidence="1">
    <location>
        <begin position="205"/>
        <end position="224"/>
    </location>
</feature>
<keyword evidence="1" id="KW-0472">Membrane</keyword>
<feature type="transmembrane region" description="Helical" evidence="1">
    <location>
        <begin position="12"/>
        <end position="34"/>
    </location>
</feature>
<evidence type="ECO:0000256" key="1">
    <source>
        <dbReference type="SAM" id="Phobius"/>
    </source>
</evidence>
<feature type="transmembrane region" description="Helical" evidence="1">
    <location>
        <begin position="134"/>
        <end position="155"/>
    </location>
</feature>
<comment type="caution">
    <text evidence="3">The sequence shown here is derived from an EMBL/GenBank/DDBJ whole genome shotgun (WGS) entry which is preliminary data.</text>
</comment>